<keyword evidence="1" id="KW-1133">Transmembrane helix</keyword>
<feature type="transmembrane region" description="Helical" evidence="1">
    <location>
        <begin position="47"/>
        <end position="76"/>
    </location>
</feature>
<feature type="transmembrane region" description="Helical" evidence="1">
    <location>
        <begin position="12"/>
        <end position="35"/>
    </location>
</feature>
<comment type="caution">
    <text evidence="2">The sequence shown here is derived from an EMBL/GenBank/DDBJ whole genome shotgun (WGS) entry which is preliminary data.</text>
</comment>
<name>A0A0G1M988_9BACT</name>
<organism evidence="2 3">
    <name type="scientific">Candidatus Uhrbacteria bacterium GW2011_GWF2_44_350</name>
    <dbReference type="NCBI Taxonomy" id="1619000"/>
    <lineage>
        <taxon>Bacteria</taxon>
        <taxon>Candidatus Uhriibacteriota</taxon>
    </lineage>
</organism>
<accession>A0A0G1M988</accession>
<feature type="transmembrane region" description="Helical" evidence="1">
    <location>
        <begin position="88"/>
        <end position="108"/>
    </location>
</feature>
<dbReference type="Proteomes" id="UP000034154">
    <property type="component" value="Unassembled WGS sequence"/>
</dbReference>
<evidence type="ECO:0000313" key="3">
    <source>
        <dbReference type="Proteomes" id="UP000034154"/>
    </source>
</evidence>
<proteinExistence type="predicted"/>
<sequence>MWFFTRRRIHESLSLAAVLSAAISLHALWIVNLLIGRYPDLTVYFDLASGLGIICGLYLFGLVVFFFSLGTIAVFYKDKDCSHHRLNVFLFLLVSLIIYVIMTVPVVYELLV</sequence>
<dbReference type="EMBL" id="LCJB01000076">
    <property type="protein sequence ID" value="KKT68484.1"/>
    <property type="molecule type" value="Genomic_DNA"/>
</dbReference>
<protein>
    <submittedName>
        <fullName evidence="2">Uncharacterized protein</fullName>
    </submittedName>
</protein>
<keyword evidence="1" id="KW-0812">Transmembrane</keyword>
<evidence type="ECO:0000313" key="2">
    <source>
        <dbReference type="EMBL" id="KKT68484.1"/>
    </source>
</evidence>
<reference evidence="2 3" key="1">
    <citation type="journal article" date="2015" name="Nature">
        <title>rRNA introns, odd ribosomes, and small enigmatic genomes across a large radiation of phyla.</title>
        <authorList>
            <person name="Brown C.T."/>
            <person name="Hug L.A."/>
            <person name="Thomas B.C."/>
            <person name="Sharon I."/>
            <person name="Castelle C.J."/>
            <person name="Singh A."/>
            <person name="Wilkins M.J."/>
            <person name="Williams K.H."/>
            <person name="Banfield J.F."/>
        </authorList>
    </citation>
    <scope>NUCLEOTIDE SEQUENCE [LARGE SCALE GENOMIC DNA]</scope>
</reference>
<dbReference type="AlphaFoldDB" id="A0A0G1M988"/>
<evidence type="ECO:0000256" key="1">
    <source>
        <dbReference type="SAM" id="Phobius"/>
    </source>
</evidence>
<gene>
    <name evidence="2" type="ORF">UW63_C0076G0009</name>
</gene>
<keyword evidence="1" id="KW-0472">Membrane</keyword>